<sequence length="60" mass="6628">MVTTLSGPTSIRVLRQKQGDTVNAEGYTNNWWGKLRDQNGFISNICIDNPAYQLPGVSVC</sequence>
<dbReference type="EMBL" id="JBHUDX010000030">
    <property type="protein sequence ID" value="MFD1659151.1"/>
    <property type="molecule type" value="Genomic_DNA"/>
</dbReference>
<accession>A0ABW4IR74</accession>
<protein>
    <recommendedName>
        <fullName evidence="3">SH3 domain-containing protein</fullName>
    </recommendedName>
</protein>
<comment type="caution">
    <text evidence="1">The sequence shown here is derived from an EMBL/GenBank/DDBJ whole genome shotgun (WGS) entry which is preliminary data.</text>
</comment>
<gene>
    <name evidence="1" type="ORF">ACFSL4_13255</name>
</gene>
<evidence type="ECO:0000313" key="2">
    <source>
        <dbReference type="Proteomes" id="UP001597261"/>
    </source>
</evidence>
<keyword evidence="2" id="KW-1185">Reference proteome</keyword>
<reference evidence="2" key="1">
    <citation type="journal article" date="2019" name="Int. J. Syst. Evol. Microbiol.">
        <title>The Global Catalogue of Microorganisms (GCM) 10K type strain sequencing project: providing services to taxonomists for standard genome sequencing and annotation.</title>
        <authorList>
            <consortium name="The Broad Institute Genomics Platform"/>
            <consortium name="The Broad Institute Genome Sequencing Center for Infectious Disease"/>
            <person name="Wu L."/>
            <person name="Ma J."/>
        </authorList>
    </citation>
    <scope>NUCLEOTIDE SEQUENCE [LARGE SCALE GENOMIC DNA]</scope>
    <source>
        <strain evidence="2">CGMCC 1.12470</strain>
    </source>
</reference>
<evidence type="ECO:0000313" key="1">
    <source>
        <dbReference type="EMBL" id="MFD1659151.1"/>
    </source>
</evidence>
<dbReference type="RefSeq" id="WP_381081975.1">
    <property type="nucleotide sequence ID" value="NZ_JBHUDX010000030.1"/>
</dbReference>
<name>A0ABW4IR74_9ACTN</name>
<proteinExistence type="predicted"/>
<organism evidence="1 2">
    <name type="scientific">Streptomyces caeni</name>
    <dbReference type="NCBI Taxonomy" id="2307231"/>
    <lineage>
        <taxon>Bacteria</taxon>
        <taxon>Bacillati</taxon>
        <taxon>Actinomycetota</taxon>
        <taxon>Actinomycetes</taxon>
        <taxon>Kitasatosporales</taxon>
        <taxon>Streptomycetaceae</taxon>
        <taxon>Streptomyces</taxon>
    </lineage>
</organism>
<dbReference type="Proteomes" id="UP001597261">
    <property type="component" value="Unassembled WGS sequence"/>
</dbReference>
<evidence type="ECO:0008006" key="3">
    <source>
        <dbReference type="Google" id="ProtNLM"/>
    </source>
</evidence>